<dbReference type="Proteomes" id="UP000286317">
    <property type="component" value="Unassembled WGS sequence"/>
</dbReference>
<reference evidence="1 2" key="1">
    <citation type="journal article" date="2016" name="Front. Microbiol.">
        <title>Comprehensive Phylogenetic Analysis of Bovine Non-aureus Staphylococci Species Based on Whole-Genome Sequencing.</title>
        <authorList>
            <person name="Naushad S."/>
            <person name="Barkema H.W."/>
            <person name="Luby C."/>
            <person name="Condas L.A."/>
            <person name="Nobrega D.B."/>
            <person name="Carson D.A."/>
            <person name="De Buck J."/>
        </authorList>
    </citation>
    <scope>NUCLEOTIDE SEQUENCE [LARGE SCALE GENOMIC DNA]</scope>
    <source>
        <strain evidence="1 2">SNUC 4554</strain>
    </source>
</reference>
<accession>A0A418IC40</accession>
<gene>
    <name evidence="1" type="ORF">BU112_13450</name>
</gene>
<dbReference type="OrthoDB" id="9944219at2"/>
<protein>
    <submittedName>
        <fullName evidence="1">Uncharacterized protein</fullName>
    </submittedName>
</protein>
<organism evidence="1 2">
    <name type="scientific">Staphylococcus shinii</name>
    <dbReference type="NCBI Taxonomy" id="2912228"/>
    <lineage>
        <taxon>Bacteria</taxon>
        <taxon>Bacillati</taxon>
        <taxon>Bacillota</taxon>
        <taxon>Bacilli</taxon>
        <taxon>Bacillales</taxon>
        <taxon>Staphylococcaceae</taxon>
        <taxon>Staphylococcus</taxon>
    </lineage>
</organism>
<dbReference type="AlphaFoldDB" id="A0A418IC40"/>
<comment type="caution">
    <text evidence="1">The sequence shown here is derived from an EMBL/GenBank/DDBJ whole genome shotgun (WGS) entry which is preliminary data.</text>
</comment>
<keyword evidence="2" id="KW-1185">Reference proteome</keyword>
<proteinExistence type="predicted"/>
<dbReference type="RefSeq" id="WP_119605365.1">
    <property type="nucleotide sequence ID" value="NZ_QXUF01000146.1"/>
</dbReference>
<dbReference type="EMBL" id="QXUF01000146">
    <property type="protein sequence ID" value="RIM96876.1"/>
    <property type="molecule type" value="Genomic_DNA"/>
</dbReference>
<evidence type="ECO:0000313" key="2">
    <source>
        <dbReference type="Proteomes" id="UP000286317"/>
    </source>
</evidence>
<name>A0A418IC40_9STAP</name>
<evidence type="ECO:0000313" key="1">
    <source>
        <dbReference type="EMBL" id="RIM96876.1"/>
    </source>
</evidence>
<sequence>MNSLIRKIGTVTISLVMLSTITTSFVVNQNTGDKLHNTAEAAGGWKYSTTKTGNTSGNKIAQQAGAAGVLGALGIAAGASVAAASILSSGQVLSSKALSSTKTVYYTDKIYQRQTLQGPEFKHVITFYKDKSKTKKIGTTSILQKTVVKGEIAKKQN</sequence>